<evidence type="ECO:0000256" key="3">
    <source>
        <dbReference type="ARBA" id="ARBA00022692"/>
    </source>
</evidence>
<dbReference type="AlphaFoldDB" id="A0AB34IMR5"/>
<dbReference type="GO" id="GO:0019706">
    <property type="term" value="F:protein-cysteine S-palmitoyltransferase activity"/>
    <property type="evidence" value="ECO:0007669"/>
    <property type="project" value="UniProtKB-EC"/>
</dbReference>
<evidence type="ECO:0000313" key="10">
    <source>
        <dbReference type="Proteomes" id="UP001515480"/>
    </source>
</evidence>
<reference evidence="9 10" key="1">
    <citation type="journal article" date="2024" name="Science">
        <title>Giant polyketide synthase enzymes in the biosynthesis of giant marine polyether toxins.</title>
        <authorList>
            <person name="Fallon T.R."/>
            <person name="Shende V.V."/>
            <person name="Wierzbicki I.H."/>
            <person name="Pendleton A.L."/>
            <person name="Watervoot N.F."/>
            <person name="Auber R.P."/>
            <person name="Gonzalez D.J."/>
            <person name="Wisecaver J.H."/>
            <person name="Moore B.S."/>
        </authorList>
    </citation>
    <scope>NUCLEOTIDE SEQUENCE [LARGE SCALE GENOMIC DNA]</scope>
    <source>
        <strain evidence="9 10">12B1</strain>
    </source>
</reference>
<feature type="transmembrane region" description="Helical" evidence="7">
    <location>
        <begin position="215"/>
        <end position="237"/>
    </location>
</feature>
<evidence type="ECO:0000256" key="5">
    <source>
        <dbReference type="ARBA" id="ARBA00023136"/>
    </source>
</evidence>
<keyword evidence="3 7" id="KW-0812">Transmembrane</keyword>
<organism evidence="9 10">
    <name type="scientific">Prymnesium parvum</name>
    <name type="common">Toxic golden alga</name>
    <dbReference type="NCBI Taxonomy" id="97485"/>
    <lineage>
        <taxon>Eukaryota</taxon>
        <taxon>Haptista</taxon>
        <taxon>Haptophyta</taxon>
        <taxon>Prymnesiophyceae</taxon>
        <taxon>Prymnesiales</taxon>
        <taxon>Prymnesiaceae</taxon>
        <taxon>Prymnesium</taxon>
    </lineage>
</organism>
<dbReference type="PANTHER" id="PTHR12246">
    <property type="entry name" value="PALMITOYLTRANSFERASE ZDHHC16"/>
    <property type="match status" value="1"/>
</dbReference>
<dbReference type="Proteomes" id="UP001515480">
    <property type="component" value="Unassembled WGS sequence"/>
</dbReference>
<comment type="subcellular location">
    <subcellularLocation>
        <location evidence="1">Membrane</location>
        <topology evidence="1">Multi-pass membrane protein</topology>
    </subcellularLocation>
</comment>
<dbReference type="InterPro" id="IPR039859">
    <property type="entry name" value="PFA4/ZDH16/20/ERF2-like"/>
</dbReference>
<protein>
    <recommendedName>
        <fullName evidence="7">Palmitoyltransferase</fullName>
        <ecNumber evidence="7">2.3.1.225</ecNumber>
    </recommendedName>
</protein>
<dbReference type="InterPro" id="IPR001594">
    <property type="entry name" value="Palmitoyltrfase_DHHC"/>
</dbReference>
<gene>
    <name evidence="9" type="ORF">AB1Y20_013232</name>
</gene>
<feature type="transmembrane region" description="Helical" evidence="7">
    <location>
        <begin position="6"/>
        <end position="23"/>
    </location>
</feature>
<evidence type="ECO:0000256" key="4">
    <source>
        <dbReference type="ARBA" id="ARBA00022989"/>
    </source>
</evidence>
<dbReference type="EMBL" id="JBGBPQ010000023">
    <property type="protein sequence ID" value="KAL1500577.1"/>
    <property type="molecule type" value="Genomic_DNA"/>
</dbReference>
<keyword evidence="2 7" id="KW-0808">Transferase</keyword>
<feature type="domain" description="Palmitoyltransferase DHHC" evidence="8">
    <location>
        <begin position="124"/>
        <end position="248"/>
    </location>
</feature>
<dbReference type="EC" id="2.3.1.225" evidence="7"/>
<comment type="similarity">
    <text evidence="7">Belongs to the DHHC palmitoyltransferase family.</text>
</comment>
<feature type="transmembrane region" description="Helical" evidence="7">
    <location>
        <begin position="310"/>
        <end position="337"/>
    </location>
</feature>
<evidence type="ECO:0000313" key="9">
    <source>
        <dbReference type="EMBL" id="KAL1500577.1"/>
    </source>
</evidence>
<evidence type="ECO:0000259" key="8">
    <source>
        <dbReference type="Pfam" id="PF01529"/>
    </source>
</evidence>
<keyword evidence="6 7" id="KW-0012">Acyltransferase</keyword>
<dbReference type="GO" id="GO:0016020">
    <property type="term" value="C:membrane"/>
    <property type="evidence" value="ECO:0007669"/>
    <property type="project" value="UniProtKB-SubCell"/>
</dbReference>
<evidence type="ECO:0000256" key="7">
    <source>
        <dbReference type="RuleBase" id="RU079119"/>
    </source>
</evidence>
<feature type="transmembrane region" description="Helical" evidence="7">
    <location>
        <begin position="158"/>
        <end position="181"/>
    </location>
</feature>
<name>A0AB34IMR5_PRYPA</name>
<comment type="caution">
    <text evidence="9">The sequence shown here is derived from an EMBL/GenBank/DDBJ whole genome shotgun (WGS) entry which is preliminary data.</text>
</comment>
<feature type="transmembrane region" description="Helical" evidence="7">
    <location>
        <begin position="44"/>
        <end position="64"/>
    </location>
</feature>
<proteinExistence type="inferred from homology"/>
<dbReference type="PROSITE" id="PS50216">
    <property type="entry name" value="DHHC"/>
    <property type="match status" value="1"/>
</dbReference>
<evidence type="ECO:0000256" key="2">
    <source>
        <dbReference type="ARBA" id="ARBA00022679"/>
    </source>
</evidence>
<evidence type="ECO:0000256" key="6">
    <source>
        <dbReference type="ARBA" id="ARBA00023315"/>
    </source>
</evidence>
<evidence type="ECO:0000256" key="1">
    <source>
        <dbReference type="ARBA" id="ARBA00004141"/>
    </source>
</evidence>
<dbReference type="Pfam" id="PF01529">
    <property type="entry name" value="DHHC"/>
    <property type="match status" value="1"/>
</dbReference>
<comment type="domain">
    <text evidence="7">The DHHC domain is required for palmitoyltransferase activity.</text>
</comment>
<keyword evidence="4 7" id="KW-1133">Transmembrane helix</keyword>
<keyword evidence="5 7" id="KW-0472">Membrane</keyword>
<comment type="catalytic activity">
    <reaction evidence="7">
        <text>L-cysteinyl-[protein] + hexadecanoyl-CoA = S-hexadecanoyl-L-cysteinyl-[protein] + CoA</text>
        <dbReference type="Rhea" id="RHEA:36683"/>
        <dbReference type="Rhea" id="RHEA-COMP:10131"/>
        <dbReference type="Rhea" id="RHEA-COMP:11032"/>
        <dbReference type="ChEBI" id="CHEBI:29950"/>
        <dbReference type="ChEBI" id="CHEBI:57287"/>
        <dbReference type="ChEBI" id="CHEBI:57379"/>
        <dbReference type="ChEBI" id="CHEBI:74151"/>
        <dbReference type="EC" id="2.3.1.225"/>
    </reaction>
</comment>
<sequence length="346" mass="38126">MDVVFWVVLCVGGTAVPMALDLLRSFLPRKYQMGRLVAGWQKPLLLSMVALLCVSGYYLFWASVLPYSHPPLSAAGIAHGVLATLLWVNTVWNYALCAAVDPGVLLPDEQLAVEGGSAEKPRWPGGSRYCAVCEVRVLHLDHHCPFTGGCIGSNNYRFFLLFCLHCSAGMAYACCLSFFPFRDCVLFQCTMPALGIHRRPPPDDEACMRMAGRSLLFLPCGVLFSSLCCLATFHFLLLANGLTTAQFVRRFKSRGVRSLSDLFLLQVESETDKWGQLWGGKDANLTYRLRILLLPSLPCRRKLSPGVAGIHHWLVAISALTALGMLIPFAASALWNVSVRITSLLQ</sequence>
<accession>A0AB34IMR5</accession>
<keyword evidence="10" id="KW-1185">Reference proteome</keyword>